<dbReference type="PANTHER" id="PTHR32071:SF57">
    <property type="entry name" value="C4-DICARBOXYLATE TRANSPORT TRANSCRIPTIONAL REGULATORY PROTEIN DCTD"/>
    <property type="match status" value="1"/>
</dbReference>
<keyword evidence="2" id="KW-0067">ATP-binding</keyword>
<feature type="region of interest" description="Disordered" evidence="5">
    <location>
        <begin position="508"/>
        <end position="529"/>
    </location>
</feature>
<dbReference type="AlphaFoldDB" id="A0A4R6TVZ8"/>
<dbReference type="Pfam" id="PF02954">
    <property type="entry name" value="HTH_8"/>
    <property type="match status" value="1"/>
</dbReference>
<dbReference type="EMBL" id="SNYJ01000021">
    <property type="protein sequence ID" value="TDQ35446.1"/>
    <property type="molecule type" value="Genomic_DNA"/>
</dbReference>
<dbReference type="SMART" id="SM00382">
    <property type="entry name" value="AAA"/>
    <property type="match status" value="1"/>
</dbReference>
<dbReference type="PROSITE" id="PS00675">
    <property type="entry name" value="SIGMA54_INTERACT_1"/>
    <property type="match status" value="1"/>
</dbReference>
<dbReference type="InterPro" id="IPR025944">
    <property type="entry name" value="Sigma_54_int_dom_CS"/>
</dbReference>
<dbReference type="SUPFAM" id="SSF46689">
    <property type="entry name" value="Homeodomain-like"/>
    <property type="match status" value="1"/>
</dbReference>
<dbReference type="Gene3D" id="1.10.8.60">
    <property type="match status" value="1"/>
</dbReference>
<dbReference type="SUPFAM" id="SSF52540">
    <property type="entry name" value="P-loop containing nucleoside triphosphate hydrolases"/>
    <property type="match status" value="1"/>
</dbReference>
<evidence type="ECO:0000259" key="7">
    <source>
        <dbReference type="PROSITE" id="PS50112"/>
    </source>
</evidence>
<reference evidence="8 9" key="1">
    <citation type="submission" date="2019-03" db="EMBL/GenBank/DDBJ databases">
        <title>Genomic Encyclopedia of Type Strains, Phase IV (KMG-IV): sequencing the most valuable type-strain genomes for metagenomic binning, comparative biology and taxonomic classification.</title>
        <authorList>
            <person name="Goeker M."/>
        </authorList>
    </citation>
    <scope>NUCLEOTIDE SEQUENCE [LARGE SCALE GENOMIC DNA]</scope>
    <source>
        <strain evidence="8 9">DSM 28697</strain>
    </source>
</reference>
<dbReference type="InterPro" id="IPR003593">
    <property type="entry name" value="AAA+_ATPase"/>
</dbReference>
<dbReference type="GO" id="GO:0043565">
    <property type="term" value="F:sequence-specific DNA binding"/>
    <property type="evidence" value="ECO:0007669"/>
    <property type="project" value="InterPro"/>
</dbReference>
<comment type="caution">
    <text evidence="8">The sequence shown here is derived from an EMBL/GenBank/DDBJ whole genome shotgun (WGS) entry which is preliminary data.</text>
</comment>
<dbReference type="GO" id="GO:0005524">
    <property type="term" value="F:ATP binding"/>
    <property type="evidence" value="ECO:0007669"/>
    <property type="project" value="UniProtKB-KW"/>
</dbReference>
<evidence type="ECO:0000313" key="8">
    <source>
        <dbReference type="EMBL" id="TDQ35446.1"/>
    </source>
</evidence>
<dbReference type="SUPFAM" id="SSF55785">
    <property type="entry name" value="PYP-like sensor domain (PAS domain)"/>
    <property type="match status" value="1"/>
</dbReference>
<evidence type="ECO:0000256" key="3">
    <source>
        <dbReference type="ARBA" id="ARBA00023015"/>
    </source>
</evidence>
<keyword evidence="1" id="KW-0547">Nucleotide-binding</keyword>
<dbReference type="PRINTS" id="PR01590">
    <property type="entry name" value="HTHFIS"/>
</dbReference>
<protein>
    <submittedName>
        <fullName evidence="8">PAS domain S-box-containing protein</fullName>
    </submittedName>
</protein>
<dbReference type="Pfam" id="PF13596">
    <property type="entry name" value="PAS_10"/>
    <property type="match status" value="1"/>
</dbReference>
<sequence length="582" mass="66082">MDHLLPNFKEYLQQSYTILQKMPAKIKRSHLKKDMLFVEKERGYVGLESIYVSAFTNADVPPDHIAWKSTACVYINESGDSIERPKTYTEFLLIFNQKQELLGYIKTAELYAASAHAFDTLKAYFETALDTTNSSITAIDSNQCTMIWTSGAEQLFSIKKEEIMGKDMSEFFPKAMLLNLNTLQTGEIVQNKQHEPREDLIVLINARPVRFDGNIIGAVVSETDITRQVQLRKELSSANETIVHLERKMSVIRPELHPFHSIKGSSPALKMTLDRIKQIGQVPARVLLLGESGVGKELFASAIHQIRHRETQAPFIAVNCGAIPPTLFESELFGYEKGAFSGASSQGKKGKFELAKHGTLFLDEVGELPLDMQVKLLRVLQEGTYFPVGGTKEKKVDCQIIAATNKDLNELVRKGTFREDLYFRLHIISITIPPLRERAEDIVELSHHFLFQFCHTYNKSIDAIPKSIMLKLLDYSWPGNVRELKNTVERLVVFSENDQLRIEDIFFSGQSSPDPHHVDPEVKKSPHPQRTLSLKQALEREEKRLIEQTLQSCHGKKDETADLLCISRATLYNKLNKYGISE</sequence>
<gene>
    <name evidence="8" type="ORF">EV213_12164</name>
</gene>
<dbReference type="InterPro" id="IPR009057">
    <property type="entry name" value="Homeodomain-like_sf"/>
</dbReference>
<dbReference type="InterPro" id="IPR027417">
    <property type="entry name" value="P-loop_NTPase"/>
</dbReference>
<dbReference type="Gene3D" id="3.40.50.300">
    <property type="entry name" value="P-loop containing nucleotide triphosphate hydrolases"/>
    <property type="match status" value="1"/>
</dbReference>
<dbReference type="Proteomes" id="UP000295632">
    <property type="component" value="Unassembled WGS sequence"/>
</dbReference>
<dbReference type="PROSITE" id="PS50112">
    <property type="entry name" value="PAS"/>
    <property type="match status" value="1"/>
</dbReference>
<dbReference type="InterPro" id="IPR002078">
    <property type="entry name" value="Sigma_54_int"/>
</dbReference>
<dbReference type="Gene3D" id="3.30.450.20">
    <property type="entry name" value="PAS domain"/>
    <property type="match status" value="1"/>
</dbReference>
<dbReference type="FunFam" id="3.40.50.300:FF:000006">
    <property type="entry name" value="DNA-binding transcriptional regulator NtrC"/>
    <property type="match status" value="1"/>
</dbReference>
<dbReference type="GO" id="GO:0006355">
    <property type="term" value="P:regulation of DNA-templated transcription"/>
    <property type="evidence" value="ECO:0007669"/>
    <property type="project" value="InterPro"/>
</dbReference>
<keyword evidence="4" id="KW-0804">Transcription</keyword>
<evidence type="ECO:0000256" key="1">
    <source>
        <dbReference type="ARBA" id="ARBA00022741"/>
    </source>
</evidence>
<keyword evidence="9" id="KW-1185">Reference proteome</keyword>
<dbReference type="InterPro" id="IPR000014">
    <property type="entry name" value="PAS"/>
</dbReference>
<dbReference type="PROSITE" id="PS50045">
    <property type="entry name" value="SIGMA54_INTERACT_4"/>
    <property type="match status" value="1"/>
</dbReference>
<feature type="domain" description="Sigma-54 factor interaction" evidence="6">
    <location>
        <begin position="262"/>
        <end position="493"/>
    </location>
</feature>
<evidence type="ECO:0000256" key="5">
    <source>
        <dbReference type="SAM" id="MobiDB-lite"/>
    </source>
</evidence>
<feature type="compositionally biased region" description="Basic and acidic residues" evidence="5">
    <location>
        <begin position="514"/>
        <end position="524"/>
    </location>
</feature>
<organism evidence="8 9">
    <name type="scientific">Aureibacillus halotolerans</name>
    <dbReference type="NCBI Taxonomy" id="1508390"/>
    <lineage>
        <taxon>Bacteria</taxon>
        <taxon>Bacillati</taxon>
        <taxon>Bacillota</taxon>
        <taxon>Bacilli</taxon>
        <taxon>Bacillales</taxon>
        <taxon>Bacillaceae</taxon>
        <taxon>Aureibacillus</taxon>
    </lineage>
</organism>
<dbReference type="PANTHER" id="PTHR32071">
    <property type="entry name" value="TRANSCRIPTIONAL REGULATORY PROTEIN"/>
    <property type="match status" value="1"/>
</dbReference>
<dbReference type="Pfam" id="PF25601">
    <property type="entry name" value="AAA_lid_14"/>
    <property type="match status" value="1"/>
</dbReference>
<dbReference type="InterPro" id="IPR002197">
    <property type="entry name" value="HTH_Fis"/>
</dbReference>
<keyword evidence="3" id="KW-0805">Transcription regulation</keyword>
<dbReference type="InterPro" id="IPR035965">
    <property type="entry name" value="PAS-like_dom_sf"/>
</dbReference>
<dbReference type="OrthoDB" id="9771372at2"/>
<feature type="domain" description="PAS" evidence="7">
    <location>
        <begin position="121"/>
        <end position="172"/>
    </location>
</feature>
<proteinExistence type="predicted"/>
<dbReference type="InterPro" id="IPR025662">
    <property type="entry name" value="Sigma_54_int_dom_ATP-bd_1"/>
</dbReference>
<dbReference type="Gene3D" id="1.10.10.60">
    <property type="entry name" value="Homeodomain-like"/>
    <property type="match status" value="1"/>
</dbReference>
<evidence type="ECO:0000256" key="4">
    <source>
        <dbReference type="ARBA" id="ARBA00023163"/>
    </source>
</evidence>
<dbReference type="PROSITE" id="PS00688">
    <property type="entry name" value="SIGMA54_INTERACT_3"/>
    <property type="match status" value="1"/>
</dbReference>
<dbReference type="Pfam" id="PF00158">
    <property type="entry name" value="Sigma54_activat"/>
    <property type="match status" value="1"/>
</dbReference>
<evidence type="ECO:0000256" key="2">
    <source>
        <dbReference type="ARBA" id="ARBA00022840"/>
    </source>
</evidence>
<name>A0A4R6TVZ8_9BACI</name>
<evidence type="ECO:0000259" key="6">
    <source>
        <dbReference type="PROSITE" id="PS50045"/>
    </source>
</evidence>
<accession>A0A4R6TVZ8</accession>
<dbReference type="RefSeq" id="WP_133581921.1">
    <property type="nucleotide sequence ID" value="NZ_SNYJ01000021.1"/>
</dbReference>
<dbReference type="CDD" id="cd00009">
    <property type="entry name" value="AAA"/>
    <property type="match status" value="1"/>
</dbReference>
<evidence type="ECO:0000313" key="9">
    <source>
        <dbReference type="Proteomes" id="UP000295632"/>
    </source>
</evidence>
<dbReference type="InterPro" id="IPR058031">
    <property type="entry name" value="AAA_lid_NorR"/>
</dbReference>